<dbReference type="InterPro" id="IPR052433">
    <property type="entry name" value="X-Pro_dipept-like"/>
</dbReference>
<accession>A0A433CZ25</accession>
<comment type="similarity">
    <text evidence="2 6">Belongs to the peptidase M24B family.</text>
</comment>
<reference evidence="8 9" key="1">
    <citation type="journal article" date="2018" name="New Phytol.">
        <title>Phylogenomics of Endogonaceae and evolution of mycorrhizas within Mucoromycota.</title>
        <authorList>
            <person name="Chang Y."/>
            <person name="Desiro A."/>
            <person name="Na H."/>
            <person name="Sandor L."/>
            <person name="Lipzen A."/>
            <person name="Clum A."/>
            <person name="Barry K."/>
            <person name="Grigoriev I.V."/>
            <person name="Martin F.M."/>
            <person name="Stajich J.E."/>
            <person name="Smith M.E."/>
            <person name="Bonito G."/>
            <person name="Spatafora J.W."/>
        </authorList>
    </citation>
    <scope>NUCLEOTIDE SEQUENCE [LARGE SCALE GENOMIC DNA]</scope>
    <source>
        <strain evidence="8 9">GMNB39</strain>
    </source>
</reference>
<dbReference type="SUPFAM" id="SSF55920">
    <property type="entry name" value="Creatinase/aminopeptidase"/>
    <property type="match status" value="1"/>
</dbReference>
<dbReference type="AlphaFoldDB" id="A0A433CZ25"/>
<dbReference type="PROSITE" id="PS00491">
    <property type="entry name" value="PROLINE_PEPTIDASE"/>
    <property type="match status" value="1"/>
</dbReference>
<proteinExistence type="inferred from homology"/>
<keyword evidence="3 6" id="KW-0479">Metal-binding</keyword>
<dbReference type="GO" id="GO:0006508">
    <property type="term" value="P:proteolysis"/>
    <property type="evidence" value="ECO:0007669"/>
    <property type="project" value="TreeGrafter"/>
</dbReference>
<gene>
    <name evidence="8" type="ORF">BC936DRAFT_136659</name>
</gene>
<dbReference type="InterPro" id="IPR029149">
    <property type="entry name" value="Creatin/AminoP/Spt16_N"/>
</dbReference>
<dbReference type="Pfam" id="PF05195">
    <property type="entry name" value="AMP_N"/>
    <property type="match status" value="1"/>
</dbReference>
<keyword evidence="5" id="KW-0464">Manganese</keyword>
<dbReference type="EMBL" id="RBNI01010190">
    <property type="protein sequence ID" value="RUP43840.1"/>
    <property type="molecule type" value="Genomic_DNA"/>
</dbReference>
<keyword evidence="4" id="KW-0378">Hydrolase</keyword>
<comment type="caution">
    <text evidence="8">The sequence shown here is derived from an EMBL/GenBank/DDBJ whole genome shotgun (WGS) entry which is preliminary data.</text>
</comment>
<dbReference type="Proteomes" id="UP000268093">
    <property type="component" value="Unassembled WGS sequence"/>
</dbReference>
<evidence type="ECO:0000256" key="1">
    <source>
        <dbReference type="ARBA" id="ARBA00001936"/>
    </source>
</evidence>
<keyword evidence="9" id="KW-1185">Reference proteome</keyword>
<dbReference type="InterPro" id="IPR007865">
    <property type="entry name" value="Aminopep_P_N"/>
</dbReference>
<evidence type="ECO:0000259" key="7">
    <source>
        <dbReference type="SMART" id="SM01011"/>
    </source>
</evidence>
<evidence type="ECO:0000256" key="4">
    <source>
        <dbReference type="ARBA" id="ARBA00022801"/>
    </source>
</evidence>
<dbReference type="PANTHER" id="PTHR43226:SF1">
    <property type="entry name" value="XAA-PRO DIPEPTIDASE"/>
    <property type="match status" value="1"/>
</dbReference>
<sequence>MNSLTISVVKKKIPTKQHCLKVASLLQATEGVIYMRGGLEGNRDDTDIELQFRQESNFFYLTGVNQPGFHFVFDLKTHTATLVAPVVPPQIILWKGPPDSLPTLIKKYDVDAAILASDLHALLYALSPSAIHILDNANVSAIEPFAGLLTTAELRPALYESRLIKTPWEIAHIRRVTHVSSHAHIALMRTVQFGMCEYELQALFEYECARNGALRQGYLPIVASGRNAATLHYTKNDAVLARTDPDMLLLIDAGAEQDCYGTDITRTFPVRGEFSRKARVIYEIVLKMQKVLCWFMPFCDTFRFMRHWLMSLSCPHRHHHQRLQSVLALLRPGVLWKNLQQLTTDILCHELIALGILVGDEEKLIDLHVVRAFYPHGLGHSVGLDVHDVGGKGAGIFSTSSEFADSSQRHLFLLERPLEAGMVLTIEPGCYFNDAVLRTWLAQPELSIYFDLEQIEKFRDVGGVRIEDTVLITEEGYENFTIAPKEVNDIEALMAGARDKWVGFW</sequence>
<dbReference type="Pfam" id="PF00557">
    <property type="entry name" value="Peptidase_M24"/>
    <property type="match status" value="2"/>
</dbReference>
<dbReference type="Gene3D" id="3.90.230.10">
    <property type="entry name" value="Creatinase/methionine aminopeptidase superfamily"/>
    <property type="match status" value="1"/>
</dbReference>
<dbReference type="SMART" id="SM01011">
    <property type="entry name" value="AMP_N"/>
    <property type="match status" value="1"/>
</dbReference>
<feature type="domain" description="Aminopeptidase P N-terminal" evidence="7">
    <location>
        <begin position="13"/>
        <end position="143"/>
    </location>
</feature>
<dbReference type="GO" id="GO:0070006">
    <property type="term" value="F:metalloaminopeptidase activity"/>
    <property type="evidence" value="ECO:0007669"/>
    <property type="project" value="InterPro"/>
</dbReference>
<dbReference type="InterPro" id="IPR036005">
    <property type="entry name" value="Creatinase/aminopeptidase-like"/>
</dbReference>
<evidence type="ECO:0000313" key="9">
    <source>
        <dbReference type="Proteomes" id="UP000268093"/>
    </source>
</evidence>
<dbReference type="SUPFAM" id="SSF53092">
    <property type="entry name" value="Creatinase/prolidase N-terminal domain"/>
    <property type="match status" value="1"/>
</dbReference>
<dbReference type="Gene3D" id="3.40.350.10">
    <property type="entry name" value="Creatinase/prolidase N-terminal domain"/>
    <property type="match status" value="1"/>
</dbReference>
<dbReference type="PANTHER" id="PTHR43226">
    <property type="entry name" value="XAA-PRO AMINOPEPTIDASE 3"/>
    <property type="match status" value="1"/>
</dbReference>
<dbReference type="GO" id="GO:0030145">
    <property type="term" value="F:manganese ion binding"/>
    <property type="evidence" value="ECO:0007669"/>
    <property type="project" value="InterPro"/>
</dbReference>
<comment type="cofactor">
    <cofactor evidence="1">
        <name>Mn(2+)</name>
        <dbReference type="ChEBI" id="CHEBI:29035"/>
    </cofactor>
</comment>
<name>A0A433CZ25_9FUNG</name>
<dbReference type="CDD" id="cd01087">
    <property type="entry name" value="Prolidase"/>
    <property type="match status" value="1"/>
</dbReference>
<evidence type="ECO:0000256" key="2">
    <source>
        <dbReference type="ARBA" id="ARBA00008766"/>
    </source>
</evidence>
<evidence type="ECO:0000256" key="5">
    <source>
        <dbReference type="ARBA" id="ARBA00023211"/>
    </source>
</evidence>
<dbReference type="InterPro" id="IPR001131">
    <property type="entry name" value="Peptidase_M24B_aminopep-P_CS"/>
</dbReference>
<evidence type="ECO:0000313" key="8">
    <source>
        <dbReference type="EMBL" id="RUP43840.1"/>
    </source>
</evidence>
<evidence type="ECO:0000256" key="3">
    <source>
        <dbReference type="ARBA" id="ARBA00022723"/>
    </source>
</evidence>
<protein>
    <recommendedName>
        <fullName evidence="7">Aminopeptidase P N-terminal domain-containing protein</fullName>
    </recommendedName>
</protein>
<evidence type="ECO:0000256" key="6">
    <source>
        <dbReference type="RuleBase" id="RU000590"/>
    </source>
</evidence>
<dbReference type="OrthoDB" id="10261878at2759"/>
<dbReference type="InterPro" id="IPR000994">
    <property type="entry name" value="Pept_M24"/>
</dbReference>
<organism evidence="8 9">
    <name type="scientific">Jimgerdemannia flammicorona</name>
    <dbReference type="NCBI Taxonomy" id="994334"/>
    <lineage>
        <taxon>Eukaryota</taxon>
        <taxon>Fungi</taxon>
        <taxon>Fungi incertae sedis</taxon>
        <taxon>Mucoromycota</taxon>
        <taxon>Mucoromycotina</taxon>
        <taxon>Endogonomycetes</taxon>
        <taxon>Endogonales</taxon>
        <taxon>Endogonaceae</taxon>
        <taxon>Jimgerdemannia</taxon>
    </lineage>
</organism>